<feature type="coiled-coil region" evidence="13">
    <location>
        <begin position="91"/>
        <end position="118"/>
    </location>
</feature>
<evidence type="ECO:0000256" key="12">
    <source>
        <dbReference type="ARBA" id="ARBA00023136"/>
    </source>
</evidence>
<evidence type="ECO:0000313" key="17">
    <source>
        <dbReference type="Proteomes" id="UP000298484"/>
    </source>
</evidence>
<keyword evidence="17" id="KW-1185">Reference proteome</keyword>
<evidence type="ECO:0000256" key="11">
    <source>
        <dbReference type="ARBA" id="ARBA00023012"/>
    </source>
</evidence>
<dbReference type="OrthoDB" id="9780487at2"/>
<keyword evidence="11" id="KW-0902">Two-component regulatory system</keyword>
<keyword evidence="7" id="KW-0547">Nucleotide-binding</keyword>
<comment type="caution">
    <text evidence="16">The sequence shown here is derived from an EMBL/GenBank/DDBJ whole genome shotgun (WGS) entry which is preliminary data.</text>
</comment>
<comment type="catalytic activity">
    <reaction evidence="1">
        <text>ATP + protein L-histidine = ADP + protein N-phospho-L-histidine.</text>
        <dbReference type="EC" id="2.7.13.3"/>
    </reaction>
</comment>
<accession>A0A4Y9A8C3</accession>
<keyword evidence="4" id="KW-1003">Cell membrane</keyword>
<evidence type="ECO:0000256" key="14">
    <source>
        <dbReference type="SAM" id="Phobius"/>
    </source>
</evidence>
<keyword evidence="9" id="KW-0067">ATP-binding</keyword>
<proteinExistence type="predicted"/>
<evidence type="ECO:0000256" key="4">
    <source>
        <dbReference type="ARBA" id="ARBA00022475"/>
    </source>
</evidence>
<sequence length="334" mass="38563">MIKQYLIERCSWIILFIALQLLTLFIAVIDPSITIRPVLYIVFLSTVILVIFFIVRYQKETAFYKSLEAWDSDYELADIKKPASPFETIVAERLEAQTNTYQKEISKHTTRLEQEKDELLSWIHEVKTPLTAMQLMIERVDDPKVKQQLKYEWMRTHLLLDQQLHQKRIPFIENDLYMEETSLEPLISREIKTLQAWCMRKGIGFDIDLQVPIVLTDAKWLAFIIRQLLTNAIKYTEGADIAITSYHERQHITLAIQDHGRGIDAKDLRRIFDRGFTSTIAHHDTSSSGMGLYLVKKAAKPLNISIGVQSSVGVGTVFTLTFPNKNEFVAITGM</sequence>
<feature type="transmembrane region" description="Helical" evidence="14">
    <location>
        <begin position="35"/>
        <end position="55"/>
    </location>
</feature>
<evidence type="ECO:0000256" key="8">
    <source>
        <dbReference type="ARBA" id="ARBA00022777"/>
    </source>
</evidence>
<dbReference type="GO" id="GO:0000155">
    <property type="term" value="F:phosphorelay sensor kinase activity"/>
    <property type="evidence" value="ECO:0007669"/>
    <property type="project" value="TreeGrafter"/>
</dbReference>
<dbReference type="PROSITE" id="PS50109">
    <property type="entry name" value="HIS_KIN"/>
    <property type="match status" value="1"/>
</dbReference>
<evidence type="ECO:0000256" key="13">
    <source>
        <dbReference type="SAM" id="Coils"/>
    </source>
</evidence>
<name>A0A4Y9A8C3_9BACI</name>
<keyword evidence="5" id="KW-0808">Transferase</keyword>
<evidence type="ECO:0000256" key="9">
    <source>
        <dbReference type="ARBA" id="ARBA00022840"/>
    </source>
</evidence>
<evidence type="ECO:0000256" key="1">
    <source>
        <dbReference type="ARBA" id="ARBA00000085"/>
    </source>
</evidence>
<evidence type="ECO:0000313" key="16">
    <source>
        <dbReference type="EMBL" id="TFJ92023.1"/>
    </source>
</evidence>
<dbReference type="PRINTS" id="PR00344">
    <property type="entry name" value="BCTRLSENSOR"/>
</dbReference>
<dbReference type="EC" id="2.7.13.3" evidence="3"/>
<keyword evidence="12 14" id="KW-0472">Membrane</keyword>
<evidence type="ECO:0000259" key="15">
    <source>
        <dbReference type="PROSITE" id="PS50109"/>
    </source>
</evidence>
<evidence type="ECO:0000256" key="3">
    <source>
        <dbReference type="ARBA" id="ARBA00012438"/>
    </source>
</evidence>
<evidence type="ECO:0000256" key="2">
    <source>
        <dbReference type="ARBA" id="ARBA00004651"/>
    </source>
</evidence>
<reference evidence="16 17" key="1">
    <citation type="submission" date="2019-03" db="EMBL/GenBank/DDBJ databases">
        <title>Genome sequence of Lentibacillus salicampi ATCC BAA-719.</title>
        <authorList>
            <person name="Maclea K.S."/>
            <person name="Simoes Junior M."/>
        </authorList>
    </citation>
    <scope>NUCLEOTIDE SEQUENCE [LARGE SCALE GENOMIC DNA]</scope>
    <source>
        <strain evidence="16 17">ATCC BAA-719</strain>
    </source>
</reference>
<dbReference type="EMBL" id="SRHY01000031">
    <property type="protein sequence ID" value="TFJ92023.1"/>
    <property type="molecule type" value="Genomic_DNA"/>
</dbReference>
<keyword evidence="6 14" id="KW-0812">Transmembrane</keyword>
<dbReference type="AlphaFoldDB" id="A0A4Y9A8C3"/>
<evidence type="ECO:0000256" key="7">
    <source>
        <dbReference type="ARBA" id="ARBA00022741"/>
    </source>
</evidence>
<dbReference type="GO" id="GO:0005886">
    <property type="term" value="C:plasma membrane"/>
    <property type="evidence" value="ECO:0007669"/>
    <property type="project" value="UniProtKB-SubCell"/>
</dbReference>
<dbReference type="Proteomes" id="UP000298484">
    <property type="component" value="Unassembled WGS sequence"/>
</dbReference>
<dbReference type="Pfam" id="PF02518">
    <property type="entry name" value="HATPase_c"/>
    <property type="match status" value="1"/>
</dbReference>
<dbReference type="RefSeq" id="WP_135110875.1">
    <property type="nucleotide sequence ID" value="NZ_SRHY01000031.1"/>
</dbReference>
<dbReference type="GO" id="GO:0005524">
    <property type="term" value="F:ATP binding"/>
    <property type="evidence" value="ECO:0007669"/>
    <property type="project" value="UniProtKB-KW"/>
</dbReference>
<organism evidence="16 17">
    <name type="scientific">Lentibacillus salicampi</name>
    <dbReference type="NCBI Taxonomy" id="175306"/>
    <lineage>
        <taxon>Bacteria</taxon>
        <taxon>Bacillati</taxon>
        <taxon>Bacillota</taxon>
        <taxon>Bacilli</taxon>
        <taxon>Bacillales</taxon>
        <taxon>Bacillaceae</taxon>
        <taxon>Lentibacillus</taxon>
    </lineage>
</organism>
<dbReference type="SUPFAM" id="SSF55874">
    <property type="entry name" value="ATPase domain of HSP90 chaperone/DNA topoisomerase II/histidine kinase"/>
    <property type="match status" value="1"/>
</dbReference>
<dbReference type="InterPro" id="IPR004358">
    <property type="entry name" value="Sig_transdc_His_kin-like_C"/>
</dbReference>
<gene>
    <name evidence="16" type="ORF">E4U82_14500</name>
</gene>
<dbReference type="InterPro" id="IPR036890">
    <property type="entry name" value="HATPase_C_sf"/>
</dbReference>
<evidence type="ECO:0000256" key="5">
    <source>
        <dbReference type="ARBA" id="ARBA00022679"/>
    </source>
</evidence>
<keyword evidence="10 14" id="KW-1133">Transmembrane helix</keyword>
<dbReference type="InterPro" id="IPR050351">
    <property type="entry name" value="BphY/WalK/GraS-like"/>
</dbReference>
<comment type="subcellular location">
    <subcellularLocation>
        <location evidence="2">Cell membrane</location>
        <topology evidence="2">Multi-pass membrane protein</topology>
    </subcellularLocation>
</comment>
<feature type="domain" description="Histidine kinase" evidence="15">
    <location>
        <begin position="121"/>
        <end position="326"/>
    </location>
</feature>
<evidence type="ECO:0000256" key="6">
    <source>
        <dbReference type="ARBA" id="ARBA00022692"/>
    </source>
</evidence>
<dbReference type="InterPro" id="IPR003594">
    <property type="entry name" value="HATPase_dom"/>
</dbReference>
<feature type="transmembrane region" description="Helical" evidence="14">
    <location>
        <begin position="12"/>
        <end position="29"/>
    </location>
</feature>
<dbReference type="SMART" id="SM00387">
    <property type="entry name" value="HATPase_c"/>
    <property type="match status" value="1"/>
</dbReference>
<keyword evidence="8 16" id="KW-0418">Kinase</keyword>
<dbReference type="GO" id="GO:0004721">
    <property type="term" value="F:phosphoprotein phosphatase activity"/>
    <property type="evidence" value="ECO:0007669"/>
    <property type="project" value="TreeGrafter"/>
</dbReference>
<dbReference type="Gene3D" id="3.30.565.10">
    <property type="entry name" value="Histidine kinase-like ATPase, C-terminal domain"/>
    <property type="match status" value="1"/>
</dbReference>
<evidence type="ECO:0000256" key="10">
    <source>
        <dbReference type="ARBA" id="ARBA00022989"/>
    </source>
</evidence>
<dbReference type="PANTHER" id="PTHR45453">
    <property type="entry name" value="PHOSPHATE REGULON SENSOR PROTEIN PHOR"/>
    <property type="match status" value="1"/>
</dbReference>
<protein>
    <recommendedName>
        <fullName evidence="3">histidine kinase</fullName>
        <ecNumber evidence="3">2.7.13.3</ecNumber>
    </recommendedName>
</protein>
<keyword evidence="13" id="KW-0175">Coiled coil</keyword>
<dbReference type="GO" id="GO:0016036">
    <property type="term" value="P:cellular response to phosphate starvation"/>
    <property type="evidence" value="ECO:0007669"/>
    <property type="project" value="TreeGrafter"/>
</dbReference>
<dbReference type="PANTHER" id="PTHR45453:SF2">
    <property type="entry name" value="HISTIDINE KINASE"/>
    <property type="match status" value="1"/>
</dbReference>
<dbReference type="InterPro" id="IPR005467">
    <property type="entry name" value="His_kinase_dom"/>
</dbReference>